<dbReference type="RefSeq" id="XP_022315259.1">
    <property type="nucleotide sequence ID" value="XM_022459551.1"/>
</dbReference>
<organism evidence="1 2">
    <name type="scientific">Crassostrea virginica</name>
    <name type="common">Eastern oyster</name>
    <dbReference type="NCBI Taxonomy" id="6565"/>
    <lineage>
        <taxon>Eukaryota</taxon>
        <taxon>Metazoa</taxon>
        <taxon>Spiralia</taxon>
        <taxon>Lophotrochozoa</taxon>
        <taxon>Mollusca</taxon>
        <taxon>Bivalvia</taxon>
        <taxon>Autobranchia</taxon>
        <taxon>Pteriomorphia</taxon>
        <taxon>Ostreida</taxon>
        <taxon>Ostreoidea</taxon>
        <taxon>Ostreidae</taxon>
        <taxon>Crassostrea</taxon>
    </lineage>
</organism>
<protein>
    <submittedName>
        <fullName evidence="2">Uncharacterized protein LOC111119411</fullName>
    </submittedName>
</protein>
<dbReference type="GeneID" id="111119411"/>
<keyword evidence="1" id="KW-1185">Reference proteome</keyword>
<dbReference type="KEGG" id="cvn:111119411"/>
<name>A0A8B8CJB6_CRAVI</name>
<evidence type="ECO:0000313" key="2">
    <source>
        <dbReference type="RefSeq" id="XP_022315259.1"/>
    </source>
</evidence>
<proteinExistence type="predicted"/>
<reference evidence="2" key="1">
    <citation type="submission" date="2025-08" db="UniProtKB">
        <authorList>
            <consortium name="RefSeq"/>
        </authorList>
    </citation>
    <scope>IDENTIFICATION</scope>
    <source>
        <tissue evidence="2">Whole sample</tissue>
    </source>
</reference>
<sequence>MFHTSMVMTDDNKELDSIQNEKTLFRSLSNTFRSVITPSWLTGLVKTVKETAKAEDTVPTKKEFEEMEVAANFHSSNLHQKSLGQLPIMGDKAIQQRQETLNDIPLQHFSSQKVVHNYEESSDTSMRKNGSSDAGNVLQSNNSGFCPPYKKICNAKSRNFHQSPFYSGKTRFGGAMSSQRMNNSVQLGSLSSNKVPYVVRHKIKARERMRTSTSSAKKILETLHKIRPSYDVPVDFGNGKAEFTLPAESIARLSHGLFDEKHETPVKTKDSGFTFSTPAEKQDVSKDTHLLPKMEFTFSSPIKVIPANLSNLHGR</sequence>
<evidence type="ECO:0000313" key="1">
    <source>
        <dbReference type="Proteomes" id="UP000694844"/>
    </source>
</evidence>
<dbReference type="AlphaFoldDB" id="A0A8B8CJB6"/>
<gene>
    <name evidence="2" type="primary">LOC111119411</name>
</gene>
<dbReference type="Proteomes" id="UP000694844">
    <property type="component" value="Chromosome 2"/>
</dbReference>
<accession>A0A8B8CJB6</accession>